<keyword evidence="2" id="KW-1185">Reference proteome</keyword>
<evidence type="ECO:0008006" key="3">
    <source>
        <dbReference type="Google" id="ProtNLM"/>
    </source>
</evidence>
<dbReference type="Proteomes" id="UP000243975">
    <property type="component" value="Unassembled WGS sequence"/>
</dbReference>
<dbReference type="InterPro" id="IPR044974">
    <property type="entry name" value="Disease_R_plants"/>
</dbReference>
<name>A0A103I2A0_CYNCS</name>
<dbReference type="EMBL" id="LEKV01009925">
    <property type="protein sequence ID" value="KVF00324.1"/>
    <property type="molecule type" value="Genomic_DNA"/>
</dbReference>
<organism evidence="1 2">
    <name type="scientific">Cynara cardunculus var. scolymus</name>
    <name type="common">Globe artichoke</name>
    <name type="synonym">Cynara scolymus</name>
    <dbReference type="NCBI Taxonomy" id="59895"/>
    <lineage>
        <taxon>Eukaryota</taxon>
        <taxon>Viridiplantae</taxon>
        <taxon>Streptophyta</taxon>
        <taxon>Embryophyta</taxon>
        <taxon>Tracheophyta</taxon>
        <taxon>Spermatophyta</taxon>
        <taxon>Magnoliopsida</taxon>
        <taxon>eudicotyledons</taxon>
        <taxon>Gunneridae</taxon>
        <taxon>Pentapetalae</taxon>
        <taxon>asterids</taxon>
        <taxon>campanulids</taxon>
        <taxon>Asterales</taxon>
        <taxon>Asteraceae</taxon>
        <taxon>Carduoideae</taxon>
        <taxon>Cardueae</taxon>
        <taxon>Carduinae</taxon>
        <taxon>Cynara</taxon>
    </lineage>
</organism>
<dbReference type="InterPro" id="IPR032675">
    <property type="entry name" value="LRR_dom_sf"/>
</dbReference>
<proteinExistence type="predicted"/>
<feature type="non-terminal residue" evidence="1">
    <location>
        <position position="162"/>
    </location>
</feature>
<dbReference type="Gene3D" id="3.80.10.10">
    <property type="entry name" value="Ribonuclease Inhibitor"/>
    <property type="match status" value="1"/>
</dbReference>
<sequence length="162" mass="18763">METSPYEGCRIVRLGSFRSLDLKTDSLTKMDNLKLLHLNDVHLTGSYEDFSEDLRWLCWRQFDLRAIPSGLFFKSLVAIDMRDSKLKVLPLLKTLNLQSSKSLSAIRSIYRLPNIETLLLCQCYELVDVCKTIGDLMNLALLDMSECPKLNRKLIRFSSRER</sequence>
<protein>
    <recommendedName>
        <fullName evidence="3">Leucine-rich repeat-containing protein</fullName>
    </recommendedName>
</protein>
<dbReference type="PANTHER" id="PTHR11017:SF585">
    <property type="entry name" value="TIR DOMAIN-CONTAINING PROTEIN"/>
    <property type="match status" value="1"/>
</dbReference>
<dbReference type="OMA" id="EMESVTC"/>
<evidence type="ECO:0000313" key="2">
    <source>
        <dbReference type="Proteomes" id="UP000243975"/>
    </source>
</evidence>
<dbReference type="AlphaFoldDB" id="A0A103I2A0"/>
<dbReference type="Gramene" id="KVF00324">
    <property type="protein sequence ID" value="KVF00324"/>
    <property type="gene ID" value="Ccrd_026874"/>
</dbReference>
<dbReference type="SUPFAM" id="SSF52058">
    <property type="entry name" value="L domain-like"/>
    <property type="match status" value="1"/>
</dbReference>
<dbReference type="GO" id="GO:0006952">
    <property type="term" value="P:defense response"/>
    <property type="evidence" value="ECO:0007669"/>
    <property type="project" value="InterPro"/>
</dbReference>
<accession>A0A103I2A0</accession>
<reference evidence="1 2" key="1">
    <citation type="journal article" date="2016" name="Sci. Rep.">
        <title>The genome sequence of the outbreeding globe artichoke constructed de novo incorporating a phase-aware low-pass sequencing strategy of F1 progeny.</title>
        <authorList>
            <person name="Scaglione D."/>
            <person name="Reyes-Chin-Wo S."/>
            <person name="Acquadro A."/>
            <person name="Froenicke L."/>
            <person name="Portis E."/>
            <person name="Beitel C."/>
            <person name="Tirone M."/>
            <person name="Mauro R."/>
            <person name="Lo Monaco A."/>
            <person name="Mauromicale G."/>
            <person name="Faccioli P."/>
            <person name="Cattivelli L."/>
            <person name="Rieseberg L."/>
            <person name="Michelmore R."/>
            <person name="Lanteri S."/>
        </authorList>
    </citation>
    <scope>NUCLEOTIDE SEQUENCE [LARGE SCALE GENOMIC DNA]</scope>
    <source>
        <strain evidence="1">2C</strain>
    </source>
</reference>
<gene>
    <name evidence="1" type="ORF">Ccrd_026874</name>
</gene>
<evidence type="ECO:0000313" key="1">
    <source>
        <dbReference type="EMBL" id="KVF00324.1"/>
    </source>
</evidence>
<comment type="caution">
    <text evidence="1">The sequence shown here is derived from an EMBL/GenBank/DDBJ whole genome shotgun (WGS) entry which is preliminary data.</text>
</comment>
<dbReference type="PANTHER" id="PTHR11017">
    <property type="entry name" value="LEUCINE-RICH REPEAT-CONTAINING PROTEIN"/>
    <property type="match status" value="1"/>
</dbReference>